<accession>A0AAV5UKD2</accession>
<feature type="non-terminal residue" evidence="1">
    <location>
        <position position="63"/>
    </location>
</feature>
<sequence>VQTCDAGASCLFVSADLHALVKMKHSGCAKTNCQAIGKNNCRNSTLPILEVNGCCCDGEDFCQ</sequence>
<dbReference type="EMBL" id="BTSX01000006">
    <property type="protein sequence ID" value="GMT06777.1"/>
    <property type="molecule type" value="Genomic_DNA"/>
</dbReference>
<comment type="caution">
    <text evidence="1">The sequence shown here is derived from an EMBL/GenBank/DDBJ whole genome shotgun (WGS) entry which is preliminary data.</text>
</comment>
<feature type="non-terminal residue" evidence="1">
    <location>
        <position position="1"/>
    </location>
</feature>
<proteinExistence type="predicted"/>
<dbReference type="AlphaFoldDB" id="A0AAV5UKD2"/>
<keyword evidence="2" id="KW-1185">Reference proteome</keyword>
<organism evidence="1 2">
    <name type="scientific">Pristionchus entomophagus</name>
    <dbReference type="NCBI Taxonomy" id="358040"/>
    <lineage>
        <taxon>Eukaryota</taxon>
        <taxon>Metazoa</taxon>
        <taxon>Ecdysozoa</taxon>
        <taxon>Nematoda</taxon>
        <taxon>Chromadorea</taxon>
        <taxon>Rhabditida</taxon>
        <taxon>Rhabditina</taxon>
        <taxon>Diplogasteromorpha</taxon>
        <taxon>Diplogasteroidea</taxon>
        <taxon>Neodiplogasteridae</taxon>
        <taxon>Pristionchus</taxon>
    </lineage>
</organism>
<gene>
    <name evidence="1" type="ORF">PENTCL1PPCAC_28951</name>
</gene>
<evidence type="ECO:0000313" key="2">
    <source>
        <dbReference type="Proteomes" id="UP001432027"/>
    </source>
</evidence>
<evidence type="ECO:0000313" key="1">
    <source>
        <dbReference type="EMBL" id="GMT06777.1"/>
    </source>
</evidence>
<name>A0AAV5UKD2_9BILA</name>
<reference evidence="1" key="1">
    <citation type="submission" date="2023-10" db="EMBL/GenBank/DDBJ databases">
        <title>Genome assembly of Pristionchus species.</title>
        <authorList>
            <person name="Yoshida K."/>
            <person name="Sommer R.J."/>
        </authorList>
    </citation>
    <scope>NUCLEOTIDE SEQUENCE</scope>
    <source>
        <strain evidence="1">RS0144</strain>
    </source>
</reference>
<dbReference type="Proteomes" id="UP001432027">
    <property type="component" value="Unassembled WGS sequence"/>
</dbReference>
<protein>
    <submittedName>
        <fullName evidence="1">Uncharacterized protein</fullName>
    </submittedName>
</protein>